<name>A0A2I0VZ60_9ASPA</name>
<organism evidence="1 2">
    <name type="scientific">Dendrobium catenatum</name>
    <dbReference type="NCBI Taxonomy" id="906689"/>
    <lineage>
        <taxon>Eukaryota</taxon>
        <taxon>Viridiplantae</taxon>
        <taxon>Streptophyta</taxon>
        <taxon>Embryophyta</taxon>
        <taxon>Tracheophyta</taxon>
        <taxon>Spermatophyta</taxon>
        <taxon>Magnoliopsida</taxon>
        <taxon>Liliopsida</taxon>
        <taxon>Asparagales</taxon>
        <taxon>Orchidaceae</taxon>
        <taxon>Epidendroideae</taxon>
        <taxon>Malaxideae</taxon>
        <taxon>Dendrobiinae</taxon>
        <taxon>Dendrobium</taxon>
    </lineage>
</organism>
<keyword evidence="2" id="KW-1185">Reference proteome</keyword>
<sequence length="164" mass="19011">MIVLADFQKYRIPKLIMEANYFCIEHIILIDIARLRGAQRLAIVSSFRKDIIIEERAEKEQGRRGYGQKMEFPLDDIEECEQIDVFQNVEEGLQQRSCRYPFLVLSISALWYRAVLRGSISHEKIYQGDLLPTLMEFEQLKGSLPTLGECEQPKGSRPILGECE</sequence>
<proteinExistence type="predicted"/>
<protein>
    <submittedName>
        <fullName evidence="1">Uncharacterized protein</fullName>
    </submittedName>
</protein>
<dbReference type="EMBL" id="KZ503054">
    <property type="protein sequence ID" value="PKU68690.1"/>
    <property type="molecule type" value="Genomic_DNA"/>
</dbReference>
<reference evidence="1 2" key="2">
    <citation type="journal article" date="2017" name="Nature">
        <title>The Apostasia genome and the evolution of orchids.</title>
        <authorList>
            <person name="Zhang G.Q."/>
            <person name="Liu K.W."/>
            <person name="Li Z."/>
            <person name="Lohaus R."/>
            <person name="Hsiao Y.Y."/>
            <person name="Niu S.C."/>
            <person name="Wang J.Y."/>
            <person name="Lin Y.C."/>
            <person name="Xu Q."/>
            <person name="Chen L.J."/>
            <person name="Yoshida K."/>
            <person name="Fujiwara S."/>
            <person name="Wang Z.W."/>
            <person name="Zhang Y.Q."/>
            <person name="Mitsuda N."/>
            <person name="Wang M."/>
            <person name="Liu G.H."/>
            <person name="Pecoraro L."/>
            <person name="Huang H.X."/>
            <person name="Xiao X.J."/>
            <person name="Lin M."/>
            <person name="Wu X.Y."/>
            <person name="Wu W.L."/>
            <person name="Chen Y.Y."/>
            <person name="Chang S.B."/>
            <person name="Sakamoto S."/>
            <person name="Ohme-Takagi M."/>
            <person name="Yagi M."/>
            <person name="Zeng S.J."/>
            <person name="Shen C.Y."/>
            <person name="Yeh C.M."/>
            <person name="Luo Y.B."/>
            <person name="Tsai W.C."/>
            <person name="Van de Peer Y."/>
            <person name="Liu Z.J."/>
        </authorList>
    </citation>
    <scope>NUCLEOTIDE SEQUENCE [LARGE SCALE GENOMIC DNA]</scope>
    <source>
        <tissue evidence="1">The whole plant</tissue>
    </source>
</reference>
<gene>
    <name evidence="1" type="ORF">MA16_Dca024177</name>
</gene>
<reference evidence="1 2" key="1">
    <citation type="journal article" date="2016" name="Sci. Rep.">
        <title>The Dendrobium catenatum Lindl. genome sequence provides insights into polysaccharide synthase, floral development and adaptive evolution.</title>
        <authorList>
            <person name="Zhang G.Q."/>
            <person name="Xu Q."/>
            <person name="Bian C."/>
            <person name="Tsai W.C."/>
            <person name="Yeh C.M."/>
            <person name="Liu K.W."/>
            <person name="Yoshida K."/>
            <person name="Zhang L.S."/>
            <person name="Chang S.B."/>
            <person name="Chen F."/>
            <person name="Shi Y."/>
            <person name="Su Y.Y."/>
            <person name="Zhang Y.Q."/>
            <person name="Chen L.J."/>
            <person name="Yin Y."/>
            <person name="Lin M."/>
            <person name="Huang H."/>
            <person name="Deng H."/>
            <person name="Wang Z.W."/>
            <person name="Zhu S.L."/>
            <person name="Zhao X."/>
            <person name="Deng C."/>
            <person name="Niu S.C."/>
            <person name="Huang J."/>
            <person name="Wang M."/>
            <person name="Liu G.H."/>
            <person name="Yang H.J."/>
            <person name="Xiao X.J."/>
            <person name="Hsiao Y.Y."/>
            <person name="Wu W.L."/>
            <person name="Chen Y.Y."/>
            <person name="Mitsuda N."/>
            <person name="Ohme-Takagi M."/>
            <person name="Luo Y.B."/>
            <person name="Van de Peer Y."/>
            <person name="Liu Z.J."/>
        </authorList>
    </citation>
    <scope>NUCLEOTIDE SEQUENCE [LARGE SCALE GENOMIC DNA]</scope>
    <source>
        <tissue evidence="1">The whole plant</tissue>
    </source>
</reference>
<evidence type="ECO:0000313" key="1">
    <source>
        <dbReference type="EMBL" id="PKU68690.1"/>
    </source>
</evidence>
<dbReference type="Proteomes" id="UP000233837">
    <property type="component" value="Unassembled WGS sequence"/>
</dbReference>
<dbReference type="AlphaFoldDB" id="A0A2I0VZ60"/>
<evidence type="ECO:0000313" key="2">
    <source>
        <dbReference type="Proteomes" id="UP000233837"/>
    </source>
</evidence>
<accession>A0A2I0VZ60</accession>